<dbReference type="EMBL" id="KZ613467">
    <property type="protein sequence ID" value="PMD26617.1"/>
    <property type="molecule type" value="Genomic_DNA"/>
</dbReference>
<dbReference type="InterPro" id="IPR029498">
    <property type="entry name" value="HeLo_dom"/>
</dbReference>
<dbReference type="AlphaFoldDB" id="A0A2J6QK46"/>
<evidence type="ECO:0000313" key="3">
    <source>
        <dbReference type="Proteomes" id="UP000235672"/>
    </source>
</evidence>
<dbReference type="Gene3D" id="1.20.120.1020">
    <property type="entry name" value="Prion-inhibition and propagation, HeLo domain"/>
    <property type="match status" value="1"/>
</dbReference>
<evidence type="ECO:0000313" key="2">
    <source>
        <dbReference type="EMBL" id="PMD26617.1"/>
    </source>
</evidence>
<gene>
    <name evidence="2" type="ORF">NA56DRAFT_697844</name>
</gene>
<organism evidence="2 3">
    <name type="scientific">Hyaloscypha hepaticicola</name>
    <dbReference type="NCBI Taxonomy" id="2082293"/>
    <lineage>
        <taxon>Eukaryota</taxon>
        <taxon>Fungi</taxon>
        <taxon>Dikarya</taxon>
        <taxon>Ascomycota</taxon>
        <taxon>Pezizomycotina</taxon>
        <taxon>Leotiomycetes</taxon>
        <taxon>Helotiales</taxon>
        <taxon>Hyaloscyphaceae</taxon>
        <taxon>Hyaloscypha</taxon>
    </lineage>
</organism>
<name>A0A2J6QK46_9HELO</name>
<accession>A0A2J6QK46</accession>
<dbReference type="Proteomes" id="UP000235672">
    <property type="component" value="Unassembled WGS sequence"/>
</dbReference>
<sequence length="241" mass="26955">MSRPCLFQPRRTSTQFSLFTNSPFSSQSTRLLSSALIVPKIVLVEHISLTLAIGGLFSTYIDYFNSFEAAQSLAEDLKNLLIKKFDVKKARLLIWSNTVGVQEVEYSKRISDLRDSATVEVVTKCLERIQAIFSDTEKLERIMGSKLQSSARGLDSGVDLLSRKGDSQKGQVGELRVQLRDFVEGLQEVVQISKGLEDLMIQGDVSSVLDLSNIHLLQSACLRSPILSHGLEWLMWSSEKQ</sequence>
<protein>
    <recommendedName>
        <fullName evidence="1">Prion-inhibition and propagation HeLo domain-containing protein</fullName>
    </recommendedName>
</protein>
<reference evidence="2 3" key="1">
    <citation type="submission" date="2016-05" db="EMBL/GenBank/DDBJ databases">
        <title>A degradative enzymes factory behind the ericoid mycorrhizal symbiosis.</title>
        <authorList>
            <consortium name="DOE Joint Genome Institute"/>
            <person name="Martino E."/>
            <person name="Morin E."/>
            <person name="Grelet G."/>
            <person name="Kuo A."/>
            <person name="Kohler A."/>
            <person name="Daghino S."/>
            <person name="Barry K."/>
            <person name="Choi C."/>
            <person name="Cichocki N."/>
            <person name="Clum A."/>
            <person name="Copeland A."/>
            <person name="Hainaut M."/>
            <person name="Haridas S."/>
            <person name="Labutti K."/>
            <person name="Lindquist E."/>
            <person name="Lipzen A."/>
            <person name="Khouja H.-R."/>
            <person name="Murat C."/>
            <person name="Ohm R."/>
            <person name="Olson A."/>
            <person name="Spatafora J."/>
            <person name="Veneault-Fourrey C."/>
            <person name="Henrissat B."/>
            <person name="Grigoriev I."/>
            <person name="Martin F."/>
            <person name="Perotto S."/>
        </authorList>
    </citation>
    <scope>NUCLEOTIDE SEQUENCE [LARGE SCALE GENOMIC DNA]</scope>
    <source>
        <strain evidence="2 3">UAMH 7357</strain>
    </source>
</reference>
<dbReference type="OrthoDB" id="20872at2759"/>
<feature type="domain" description="Prion-inhibition and propagation HeLo" evidence="1">
    <location>
        <begin position="51"/>
        <end position="151"/>
    </location>
</feature>
<proteinExistence type="predicted"/>
<dbReference type="STRING" id="1745343.A0A2J6QK46"/>
<dbReference type="Pfam" id="PF14479">
    <property type="entry name" value="HeLo"/>
    <property type="match status" value="1"/>
</dbReference>
<dbReference type="InterPro" id="IPR038305">
    <property type="entry name" value="HeLo_sf"/>
</dbReference>
<evidence type="ECO:0000259" key="1">
    <source>
        <dbReference type="Pfam" id="PF14479"/>
    </source>
</evidence>
<keyword evidence="3" id="KW-1185">Reference proteome</keyword>